<dbReference type="EMBL" id="LK032123">
    <property type="protein sequence ID" value="CDY21761.1"/>
    <property type="molecule type" value="Genomic_DNA"/>
</dbReference>
<accession>A0A078G8Q1</accession>
<dbReference type="Proteomes" id="UP000028999">
    <property type="component" value="Unassembled WGS sequence"/>
</dbReference>
<evidence type="ECO:0000313" key="3">
    <source>
        <dbReference type="Proteomes" id="UP000028999"/>
    </source>
</evidence>
<reference evidence="2 3" key="1">
    <citation type="journal article" date="2014" name="Science">
        <title>Plant genetics. Early allopolyploid evolution in the post-Neolithic Brassica napus oilseed genome.</title>
        <authorList>
            <person name="Chalhoub B."/>
            <person name="Denoeud F."/>
            <person name="Liu S."/>
            <person name="Parkin I.A."/>
            <person name="Tang H."/>
            <person name="Wang X."/>
            <person name="Chiquet J."/>
            <person name="Belcram H."/>
            <person name="Tong C."/>
            <person name="Samans B."/>
            <person name="Correa M."/>
            <person name="Da Silva C."/>
            <person name="Just J."/>
            <person name="Falentin C."/>
            <person name="Koh C.S."/>
            <person name="Le Clainche I."/>
            <person name="Bernard M."/>
            <person name="Bento P."/>
            <person name="Noel B."/>
            <person name="Labadie K."/>
            <person name="Alberti A."/>
            <person name="Charles M."/>
            <person name="Arnaud D."/>
            <person name="Guo H."/>
            <person name="Daviaud C."/>
            <person name="Alamery S."/>
            <person name="Jabbari K."/>
            <person name="Zhao M."/>
            <person name="Edger P.P."/>
            <person name="Chelaifa H."/>
            <person name="Tack D."/>
            <person name="Lassalle G."/>
            <person name="Mestiri I."/>
            <person name="Schnel N."/>
            <person name="Le Paslier M.C."/>
            <person name="Fan G."/>
            <person name="Renault V."/>
            <person name="Bayer P.E."/>
            <person name="Golicz A.A."/>
            <person name="Manoli S."/>
            <person name="Lee T.H."/>
            <person name="Thi V.H."/>
            <person name="Chalabi S."/>
            <person name="Hu Q."/>
            <person name="Fan C."/>
            <person name="Tollenaere R."/>
            <person name="Lu Y."/>
            <person name="Battail C."/>
            <person name="Shen J."/>
            <person name="Sidebottom C.H."/>
            <person name="Wang X."/>
            <person name="Canaguier A."/>
            <person name="Chauveau A."/>
            <person name="Berard A."/>
            <person name="Deniot G."/>
            <person name="Guan M."/>
            <person name="Liu Z."/>
            <person name="Sun F."/>
            <person name="Lim Y.P."/>
            <person name="Lyons E."/>
            <person name="Town C.D."/>
            <person name="Bancroft I."/>
            <person name="Wang X."/>
            <person name="Meng J."/>
            <person name="Ma J."/>
            <person name="Pires J.C."/>
            <person name="King G.J."/>
            <person name="Brunel D."/>
            <person name="Delourme R."/>
            <person name="Renard M."/>
            <person name="Aury J.M."/>
            <person name="Adams K.L."/>
            <person name="Batley J."/>
            <person name="Snowdon R.J."/>
            <person name="Tost J."/>
            <person name="Edwards D."/>
            <person name="Zhou Y."/>
            <person name="Hua W."/>
            <person name="Sharpe A.G."/>
            <person name="Paterson A.H."/>
            <person name="Guan C."/>
            <person name="Wincker P."/>
        </authorList>
    </citation>
    <scope>NUCLEOTIDE SEQUENCE [LARGE SCALE GENOMIC DNA]</scope>
    <source>
        <strain evidence="3">cv. Darmor-bzh</strain>
    </source>
</reference>
<proteinExistence type="predicted"/>
<keyword evidence="3" id="KW-1185">Reference proteome</keyword>
<name>A0A078G8Q1_BRANA</name>
<dbReference type="PaxDb" id="3708-A0A078G8Q1"/>
<dbReference type="Gramene" id="CDY21761">
    <property type="protein sequence ID" value="CDY21761"/>
    <property type="gene ID" value="GSBRNA2T00016272001"/>
</dbReference>
<feature type="signal peptide" evidence="1">
    <location>
        <begin position="1"/>
        <end position="24"/>
    </location>
</feature>
<keyword evidence="1" id="KW-0732">Signal</keyword>
<dbReference type="AlphaFoldDB" id="A0A078G8Q1"/>
<sequence>MIVNNVVPVSLNINLFNLLSVVSGADVTVPYLDFAGRTNLDSVGVSAVSRSEVTSLAVDGSTTGDDEIVYVPEIYPNVLFDMLGIGRIHFAVAFGTITSDVKDRLWTTCNRNEQEKQT</sequence>
<gene>
    <name evidence="2" type="primary">BnaA09g45120D</name>
    <name evidence="2" type="ORF">GSBRNA2T00016272001</name>
</gene>
<feature type="chain" id="PRO_5001735636" evidence="1">
    <location>
        <begin position="25"/>
        <end position="118"/>
    </location>
</feature>
<protein>
    <submittedName>
        <fullName evidence="2">BnaA09g45120D protein</fullName>
    </submittedName>
</protein>
<organism evidence="2 3">
    <name type="scientific">Brassica napus</name>
    <name type="common">Rape</name>
    <dbReference type="NCBI Taxonomy" id="3708"/>
    <lineage>
        <taxon>Eukaryota</taxon>
        <taxon>Viridiplantae</taxon>
        <taxon>Streptophyta</taxon>
        <taxon>Embryophyta</taxon>
        <taxon>Tracheophyta</taxon>
        <taxon>Spermatophyta</taxon>
        <taxon>Magnoliopsida</taxon>
        <taxon>eudicotyledons</taxon>
        <taxon>Gunneridae</taxon>
        <taxon>Pentapetalae</taxon>
        <taxon>rosids</taxon>
        <taxon>malvids</taxon>
        <taxon>Brassicales</taxon>
        <taxon>Brassicaceae</taxon>
        <taxon>Brassiceae</taxon>
        <taxon>Brassica</taxon>
    </lineage>
</organism>
<evidence type="ECO:0000313" key="2">
    <source>
        <dbReference type="EMBL" id="CDY21761.1"/>
    </source>
</evidence>
<evidence type="ECO:0000256" key="1">
    <source>
        <dbReference type="SAM" id="SignalP"/>
    </source>
</evidence>